<organism evidence="4">
    <name type="scientific">Aquifex aeolicus</name>
    <dbReference type="NCBI Taxonomy" id="63363"/>
    <lineage>
        <taxon>Bacteria</taxon>
        <taxon>Pseudomonadati</taxon>
        <taxon>Aquificota</taxon>
        <taxon>Aquificia</taxon>
        <taxon>Aquificales</taxon>
        <taxon>Aquificaceae</taxon>
        <taxon>Aquifex</taxon>
    </lineage>
</organism>
<sequence length="197" mass="21382">MSFVTREVKPYFERSISPVVDFLSAHRIHPNLITLTGFLLVVLGSVALFYKLFILAFLLLSVGALLDAVDGALARRMDLTSELGAFLDSTIDRFSDSAPMIALGVMYAGEGEPAGACLSFLALAGSYGVSYTKARAEALGVYGIGGAFERAERWIVLLAGIILNLIPLALLVIALGSFFTTFQRVYEVKKNLERRIP</sequence>
<accession>A0A7C5Q203</accession>
<feature type="transmembrane region" description="Helical" evidence="3">
    <location>
        <begin position="38"/>
        <end position="66"/>
    </location>
</feature>
<evidence type="ECO:0000313" key="4">
    <source>
        <dbReference type="EMBL" id="HHJ63573.1"/>
    </source>
</evidence>
<evidence type="ECO:0000256" key="1">
    <source>
        <dbReference type="ARBA" id="ARBA00022679"/>
    </source>
</evidence>
<name>A0A7C5Q203_AQUAO</name>
<comment type="similarity">
    <text evidence="2">Belongs to the CDP-alcohol phosphatidyltransferase class-I family.</text>
</comment>
<proteinExistence type="inferred from homology"/>
<dbReference type="InterPro" id="IPR043130">
    <property type="entry name" value="CDP-OH_PTrfase_TM_dom"/>
</dbReference>
<dbReference type="GO" id="GO:0016020">
    <property type="term" value="C:membrane"/>
    <property type="evidence" value="ECO:0007669"/>
    <property type="project" value="InterPro"/>
</dbReference>
<protein>
    <submittedName>
        <fullName evidence="4">CDP-alcohol phosphatidyltransferase family protein</fullName>
    </submittedName>
</protein>
<reference evidence="4" key="1">
    <citation type="journal article" date="2020" name="mSystems">
        <title>Genome- and Community-Level Interaction Insights into Carbon Utilization and Element Cycling Functions of Hydrothermarchaeota in Hydrothermal Sediment.</title>
        <authorList>
            <person name="Zhou Z."/>
            <person name="Liu Y."/>
            <person name="Xu W."/>
            <person name="Pan J."/>
            <person name="Luo Z.H."/>
            <person name="Li M."/>
        </authorList>
    </citation>
    <scope>NUCLEOTIDE SEQUENCE [LARGE SCALE GENOMIC DNA]</scope>
    <source>
        <strain evidence="4">HyVt-501</strain>
    </source>
</reference>
<dbReference type="AlphaFoldDB" id="A0A7C5Q203"/>
<dbReference type="Pfam" id="PF01066">
    <property type="entry name" value="CDP-OH_P_transf"/>
    <property type="match status" value="1"/>
</dbReference>
<dbReference type="Gene3D" id="1.20.120.1760">
    <property type="match status" value="1"/>
</dbReference>
<dbReference type="InterPro" id="IPR048254">
    <property type="entry name" value="CDP_ALCOHOL_P_TRANSF_CS"/>
</dbReference>
<dbReference type="GO" id="GO:0016780">
    <property type="term" value="F:phosphotransferase activity, for other substituted phosphate groups"/>
    <property type="evidence" value="ECO:0007669"/>
    <property type="project" value="InterPro"/>
</dbReference>
<evidence type="ECO:0000256" key="3">
    <source>
        <dbReference type="SAM" id="Phobius"/>
    </source>
</evidence>
<keyword evidence="3" id="KW-1133">Transmembrane helix</keyword>
<keyword evidence="3" id="KW-0812">Transmembrane</keyword>
<dbReference type="EMBL" id="DRNB01000051">
    <property type="protein sequence ID" value="HHJ63573.1"/>
    <property type="molecule type" value="Genomic_DNA"/>
</dbReference>
<dbReference type="Proteomes" id="UP000885792">
    <property type="component" value="Unassembled WGS sequence"/>
</dbReference>
<dbReference type="GO" id="GO:0008654">
    <property type="term" value="P:phospholipid biosynthetic process"/>
    <property type="evidence" value="ECO:0007669"/>
    <property type="project" value="InterPro"/>
</dbReference>
<dbReference type="PROSITE" id="PS00379">
    <property type="entry name" value="CDP_ALCOHOL_P_TRANSF"/>
    <property type="match status" value="1"/>
</dbReference>
<keyword evidence="1 2" id="KW-0808">Transferase</keyword>
<comment type="caution">
    <text evidence="4">The sequence shown here is derived from an EMBL/GenBank/DDBJ whole genome shotgun (WGS) entry which is preliminary data.</text>
</comment>
<evidence type="ECO:0000256" key="2">
    <source>
        <dbReference type="RuleBase" id="RU003750"/>
    </source>
</evidence>
<dbReference type="InterPro" id="IPR000462">
    <property type="entry name" value="CDP-OH_P_trans"/>
</dbReference>
<gene>
    <name evidence="4" type="ORF">ENJ61_01565</name>
</gene>
<feature type="transmembrane region" description="Helical" evidence="3">
    <location>
        <begin position="154"/>
        <end position="179"/>
    </location>
</feature>
<keyword evidence="3" id="KW-0472">Membrane</keyword>